<evidence type="ECO:0000313" key="4">
    <source>
        <dbReference type="Proteomes" id="UP000306631"/>
    </source>
</evidence>
<dbReference type="RefSeq" id="WP_136007015.1">
    <property type="nucleotide sequence ID" value="NZ_SRYW01000023.1"/>
</dbReference>
<comment type="caution">
    <text evidence="3">The sequence shown here is derived from an EMBL/GenBank/DDBJ whole genome shotgun (WGS) entry which is preliminary data.</text>
</comment>
<name>A0A4S2CTU6_STEMA</name>
<dbReference type="EMBL" id="SRYW01000023">
    <property type="protein sequence ID" value="TGY31805.1"/>
    <property type="molecule type" value="Genomic_DNA"/>
</dbReference>
<dbReference type="OrthoDB" id="6037411at2"/>
<evidence type="ECO:0000256" key="2">
    <source>
        <dbReference type="SAM" id="SignalP"/>
    </source>
</evidence>
<organism evidence="3 4">
    <name type="scientific">Stenotrophomonas maltophilia</name>
    <name type="common">Pseudomonas maltophilia</name>
    <name type="synonym">Xanthomonas maltophilia</name>
    <dbReference type="NCBI Taxonomy" id="40324"/>
    <lineage>
        <taxon>Bacteria</taxon>
        <taxon>Pseudomonadati</taxon>
        <taxon>Pseudomonadota</taxon>
        <taxon>Gammaproteobacteria</taxon>
        <taxon>Lysobacterales</taxon>
        <taxon>Lysobacteraceae</taxon>
        <taxon>Stenotrophomonas</taxon>
        <taxon>Stenotrophomonas maltophilia group</taxon>
    </lineage>
</organism>
<keyword evidence="2" id="KW-0732">Signal</keyword>
<feature type="chain" id="PRO_5020358092" evidence="2">
    <location>
        <begin position="22"/>
        <end position="546"/>
    </location>
</feature>
<gene>
    <name evidence="3" type="ORF">E5352_18355</name>
</gene>
<protein>
    <submittedName>
        <fullName evidence="3">Uncharacterized protein</fullName>
    </submittedName>
</protein>
<dbReference type="Proteomes" id="UP000306631">
    <property type="component" value="Unassembled WGS sequence"/>
</dbReference>
<proteinExistence type="predicted"/>
<sequence>MSIARRLATAALLTSVLSAQAAANCSDRADLLVSPVAGVSMVFRGDTPGRVWLQGPQIYGEGDLRVPALRPAVVDLKEGKLGFTDGQVVYLEPDGKGGKRVCRTERWESRVYQPLSYAHRDDRPDLRRDRDNKVRAVPYRRWAGQERNPILAKLTPYYYMARVDAYFYDQGGHLVEARVQETEDVNALRQRYPKELMIDRLTFCARYNAQGQLIWTTGGMFESLVNVPGAQCAGLQTGEVDSTSYRYYADGKLLSELRVSRGSDVSPRTSQRDASKQGEWSGGGTAWSNVHVPQRERSSVHFIFTNKKGITRLYAENMGLAAYDAQPPYKELLRDPNRKLRYDFPQPVPLSVVDDHFATLDKYPRVRRYPHQSGLNVIEFFDGNSRTPRLRQWRSVELSRQETYNAEGKLVQVIYSGGRALKVYPEDLRRYAESGVLKVTPTRSGYASYRVYTYDASGKESLTFVCWQHDVPSNRPLHRFPWWTPDPAPTPTRGREAALIYGMKNVANRCGRPDGTMLIQGMGPINTYMATQFGYDVEQLVYDKGR</sequence>
<evidence type="ECO:0000256" key="1">
    <source>
        <dbReference type="SAM" id="MobiDB-lite"/>
    </source>
</evidence>
<feature type="signal peptide" evidence="2">
    <location>
        <begin position="1"/>
        <end position="21"/>
    </location>
</feature>
<dbReference type="AlphaFoldDB" id="A0A4S2CTU6"/>
<evidence type="ECO:0000313" key="3">
    <source>
        <dbReference type="EMBL" id="TGY31805.1"/>
    </source>
</evidence>
<feature type="region of interest" description="Disordered" evidence="1">
    <location>
        <begin position="260"/>
        <end position="288"/>
    </location>
</feature>
<reference evidence="3 4" key="1">
    <citation type="submission" date="2019-04" db="EMBL/GenBank/DDBJ databases">
        <title>Microbes associate with the intestines of laboratory mice.</title>
        <authorList>
            <person name="Navarre W."/>
            <person name="Wong E."/>
            <person name="Huang K."/>
            <person name="Tropini C."/>
            <person name="Ng K."/>
            <person name="Yu B."/>
        </authorList>
    </citation>
    <scope>NUCLEOTIDE SEQUENCE [LARGE SCALE GENOMIC DNA]</scope>
    <source>
        <strain evidence="3 4">NM62_B4-13</strain>
    </source>
</reference>
<accession>A0A4S2CTU6</accession>